<dbReference type="GO" id="GO:0016620">
    <property type="term" value="F:oxidoreductase activity, acting on the aldehyde or oxo group of donors, NAD or NADP as acceptor"/>
    <property type="evidence" value="ECO:0007669"/>
    <property type="project" value="InterPro"/>
</dbReference>
<keyword evidence="1" id="KW-1133">Transmembrane helix</keyword>
<evidence type="ECO:0000313" key="3">
    <source>
        <dbReference type="EMBL" id="KAF2003490.1"/>
    </source>
</evidence>
<keyword evidence="4" id="KW-1185">Reference proteome</keyword>
<feature type="domain" description="Aldehyde dehydrogenase" evidence="2">
    <location>
        <begin position="23"/>
        <end position="156"/>
    </location>
</feature>
<keyword evidence="1" id="KW-0812">Transmembrane</keyword>
<evidence type="ECO:0000313" key="4">
    <source>
        <dbReference type="Proteomes" id="UP000799779"/>
    </source>
</evidence>
<dbReference type="Pfam" id="PF00171">
    <property type="entry name" value="Aldedh"/>
    <property type="match status" value="1"/>
</dbReference>
<dbReference type="Gene3D" id="3.40.309.10">
    <property type="entry name" value="Aldehyde Dehydrogenase, Chain A, domain 2"/>
    <property type="match status" value="1"/>
</dbReference>
<dbReference type="InterPro" id="IPR016161">
    <property type="entry name" value="Ald_DH/histidinol_DH"/>
</dbReference>
<dbReference type="EMBL" id="ML977572">
    <property type="protein sequence ID" value="KAF2003490.1"/>
    <property type="molecule type" value="Genomic_DNA"/>
</dbReference>
<keyword evidence="1" id="KW-0472">Membrane</keyword>
<dbReference type="OrthoDB" id="5596991at2759"/>
<evidence type="ECO:0000256" key="1">
    <source>
        <dbReference type="SAM" id="Phobius"/>
    </source>
</evidence>
<name>A0A6A5WNH8_9PLEO</name>
<dbReference type="Gene3D" id="3.40.605.10">
    <property type="entry name" value="Aldehyde Dehydrogenase, Chain A, domain 1"/>
    <property type="match status" value="1"/>
</dbReference>
<gene>
    <name evidence="3" type="ORF">P154DRAFT_486744</name>
</gene>
<dbReference type="Proteomes" id="UP000799779">
    <property type="component" value="Unassembled WGS sequence"/>
</dbReference>
<dbReference type="PANTHER" id="PTHR43111:SF1">
    <property type="entry name" value="ALDEHYDE DEHYDROGENASE B-RELATED"/>
    <property type="match status" value="1"/>
</dbReference>
<accession>A0A6A5WNH8</accession>
<dbReference type="AlphaFoldDB" id="A0A6A5WNH8"/>
<dbReference type="InterPro" id="IPR016163">
    <property type="entry name" value="Ald_DH_C"/>
</dbReference>
<dbReference type="PANTHER" id="PTHR43111">
    <property type="entry name" value="ALDEHYDE DEHYDROGENASE B-RELATED"/>
    <property type="match status" value="1"/>
</dbReference>
<dbReference type="SUPFAM" id="SSF53720">
    <property type="entry name" value="ALDH-like"/>
    <property type="match status" value="1"/>
</dbReference>
<dbReference type="InterPro" id="IPR015590">
    <property type="entry name" value="Aldehyde_DH_dom"/>
</dbReference>
<proteinExistence type="predicted"/>
<dbReference type="InterPro" id="IPR016162">
    <property type="entry name" value="Ald_DH_N"/>
</dbReference>
<organism evidence="3 4">
    <name type="scientific">Amniculicola lignicola CBS 123094</name>
    <dbReference type="NCBI Taxonomy" id="1392246"/>
    <lineage>
        <taxon>Eukaryota</taxon>
        <taxon>Fungi</taxon>
        <taxon>Dikarya</taxon>
        <taxon>Ascomycota</taxon>
        <taxon>Pezizomycotina</taxon>
        <taxon>Dothideomycetes</taxon>
        <taxon>Pleosporomycetidae</taxon>
        <taxon>Pleosporales</taxon>
        <taxon>Amniculicolaceae</taxon>
        <taxon>Amniculicola</taxon>
    </lineage>
</organism>
<evidence type="ECO:0000259" key="2">
    <source>
        <dbReference type="Pfam" id="PF00171"/>
    </source>
</evidence>
<sequence>MSSDLARLQATASTAQCQNSFFRLENLKAVHDILRTNVTTLKEAIIKDTKVSDAEAVVEIAQTLSIIKQHYRSIKVTEGIEEEYKVANGKDAPSRRVPWGVVFIEPQWRHTPFLSVVSTVSAALVAGNCVALKFENTTRALPSILRDLLPQALIPDVFAPISSTPSSEDLEFCLQVIQASNNISSPNVRQLVSHDGVVVAFVDRTANLALAAESLVTARFAFGGTSPYAPDLVLVNEYVEKEFLDLVLSRAIRYLTRSSSKTNGTVNGSGRKLEQKSPIEATITSLQSSPGWHTDIVTQGEHGAVVSLVSTTTHPTLPPKTSSPVFAVSTVTSIDHAIDLTLSSADRESDSILAAYHFASAAHAKYLIQFLPAEVSFANHIPNALLLGPAAPSFHTFSLSPRYTSSHFTRPVAAFVAVPSASEDRLLIDSLTGQSAGSVSLSSLKEATTEIQEKKRPEWIAHGFFEQGISIGLGLVGVPILTCLGAGIFWGVRAGWRHWSSR</sequence>
<reference evidence="3" key="1">
    <citation type="journal article" date="2020" name="Stud. Mycol.">
        <title>101 Dothideomycetes genomes: a test case for predicting lifestyles and emergence of pathogens.</title>
        <authorList>
            <person name="Haridas S."/>
            <person name="Albert R."/>
            <person name="Binder M."/>
            <person name="Bloem J."/>
            <person name="Labutti K."/>
            <person name="Salamov A."/>
            <person name="Andreopoulos B."/>
            <person name="Baker S."/>
            <person name="Barry K."/>
            <person name="Bills G."/>
            <person name="Bluhm B."/>
            <person name="Cannon C."/>
            <person name="Castanera R."/>
            <person name="Culley D."/>
            <person name="Daum C."/>
            <person name="Ezra D."/>
            <person name="Gonzalez J."/>
            <person name="Henrissat B."/>
            <person name="Kuo A."/>
            <person name="Liang C."/>
            <person name="Lipzen A."/>
            <person name="Lutzoni F."/>
            <person name="Magnuson J."/>
            <person name="Mondo S."/>
            <person name="Nolan M."/>
            <person name="Ohm R."/>
            <person name="Pangilinan J."/>
            <person name="Park H.-J."/>
            <person name="Ramirez L."/>
            <person name="Alfaro M."/>
            <person name="Sun H."/>
            <person name="Tritt A."/>
            <person name="Yoshinaga Y."/>
            <person name="Zwiers L.-H."/>
            <person name="Turgeon B."/>
            <person name="Goodwin S."/>
            <person name="Spatafora J."/>
            <person name="Crous P."/>
            <person name="Grigoriev I."/>
        </authorList>
    </citation>
    <scope>NUCLEOTIDE SEQUENCE</scope>
    <source>
        <strain evidence="3">CBS 123094</strain>
    </source>
</reference>
<protein>
    <submittedName>
        <fullName evidence="3">ALDH-like protein</fullName>
    </submittedName>
</protein>
<feature type="transmembrane region" description="Helical" evidence="1">
    <location>
        <begin position="471"/>
        <end position="492"/>
    </location>
</feature>